<name>G9EJZ1_9GAMM</name>
<dbReference type="Proteomes" id="UP000002770">
    <property type="component" value="Unassembled WGS sequence"/>
</dbReference>
<reference evidence="1 2" key="1">
    <citation type="journal article" date="2011" name="BMC Genomics">
        <title>Insight into cross-talk between intra-amoebal pathogens.</title>
        <authorList>
            <person name="Gimenez G."/>
            <person name="Bertelli C."/>
            <person name="Moliner C."/>
            <person name="Robert C."/>
            <person name="Raoult D."/>
            <person name="Fournier P.E."/>
            <person name="Greub G."/>
        </authorList>
    </citation>
    <scope>NUCLEOTIDE SEQUENCE [LARGE SCALE GENOMIC DNA]</scope>
    <source>
        <strain evidence="1 2">LLAP12</strain>
    </source>
</reference>
<dbReference type="eggNOG" id="ENOG5031ECX">
    <property type="taxonomic scope" value="Bacteria"/>
</dbReference>
<dbReference type="InParanoid" id="G9EJZ1"/>
<protein>
    <submittedName>
        <fullName evidence="1">Uncharacterized protein</fullName>
    </submittedName>
</protein>
<dbReference type="HOGENOM" id="CLU_2554081_0_0_6"/>
<dbReference type="EMBL" id="JH413798">
    <property type="protein sequence ID" value="EHL32551.1"/>
    <property type="molecule type" value="Genomic_DNA"/>
</dbReference>
<keyword evidence="2" id="KW-1185">Reference proteome</keyword>
<sequence>MFINLAKGNNMPDKIQHTAASLQQKMLARYNDGLHHKHNKHHLEYRKHCRSHPCNQNNNIDEEELNGSTGLLREFKLRKMRKRPDKGQFH</sequence>
<evidence type="ECO:0000313" key="2">
    <source>
        <dbReference type="Proteomes" id="UP000002770"/>
    </source>
</evidence>
<evidence type="ECO:0000313" key="1">
    <source>
        <dbReference type="EMBL" id="EHL32551.1"/>
    </source>
</evidence>
<accession>G9EJZ1</accession>
<organism evidence="1 2">
    <name type="scientific">Legionella drancourtii LLAP12</name>
    <dbReference type="NCBI Taxonomy" id="658187"/>
    <lineage>
        <taxon>Bacteria</taxon>
        <taxon>Pseudomonadati</taxon>
        <taxon>Pseudomonadota</taxon>
        <taxon>Gammaproteobacteria</taxon>
        <taxon>Legionellales</taxon>
        <taxon>Legionellaceae</taxon>
        <taxon>Legionella</taxon>
    </lineage>
</organism>
<dbReference type="AlphaFoldDB" id="G9EJZ1"/>
<gene>
    <name evidence="1" type="ORF">LDG_5511</name>
</gene>
<proteinExistence type="predicted"/>